<dbReference type="AlphaFoldDB" id="A0A8S4R9M6"/>
<organism evidence="1 2">
    <name type="scientific">Pararge aegeria aegeria</name>
    <dbReference type="NCBI Taxonomy" id="348720"/>
    <lineage>
        <taxon>Eukaryota</taxon>
        <taxon>Metazoa</taxon>
        <taxon>Ecdysozoa</taxon>
        <taxon>Arthropoda</taxon>
        <taxon>Hexapoda</taxon>
        <taxon>Insecta</taxon>
        <taxon>Pterygota</taxon>
        <taxon>Neoptera</taxon>
        <taxon>Endopterygota</taxon>
        <taxon>Lepidoptera</taxon>
        <taxon>Glossata</taxon>
        <taxon>Ditrysia</taxon>
        <taxon>Papilionoidea</taxon>
        <taxon>Nymphalidae</taxon>
        <taxon>Satyrinae</taxon>
        <taxon>Satyrini</taxon>
        <taxon>Parargina</taxon>
        <taxon>Pararge</taxon>
    </lineage>
</organism>
<proteinExistence type="predicted"/>
<protein>
    <submittedName>
        <fullName evidence="1">Jg12324 protein</fullName>
    </submittedName>
</protein>
<accession>A0A8S4R9M6</accession>
<reference evidence="1" key="1">
    <citation type="submission" date="2022-03" db="EMBL/GenBank/DDBJ databases">
        <authorList>
            <person name="Lindestad O."/>
        </authorList>
    </citation>
    <scope>NUCLEOTIDE SEQUENCE</scope>
</reference>
<comment type="caution">
    <text evidence="1">The sequence shown here is derived from an EMBL/GenBank/DDBJ whole genome shotgun (WGS) entry which is preliminary data.</text>
</comment>
<evidence type="ECO:0000313" key="2">
    <source>
        <dbReference type="Proteomes" id="UP000838756"/>
    </source>
</evidence>
<name>A0A8S4R9M6_9NEOP</name>
<dbReference type="Proteomes" id="UP000838756">
    <property type="component" value="Unassembled WGS sequence"/>
</dbReference>
<dbReference type="EMBL" id="CAKXAJ010024868">
    <property type="protein sequence ID" value="CAH2232158.1"/>
    <property type="molecule type" value="Genomic_DNA"/>
</dbReference>
<keyword evidence="2" id="KW-1185">Reference proteome</keyword>
<gene>
    <name evidence="1" type="primary">jg12324</name>
    <name evidence="1" type="ORF">PAEG_LOCUS10473</name>
</gene>
<evidence type="ECO:0000313" key="1">
    <source>
        <dbReference type="EMBL" id="CAH2232158.1"/>
    </source>
</evidence>
<sequence length="138" mass="16083">MYPLRTFSSVTGASSGDVDFIMNHCRHLTRCHKDTYAYVLLLFEEHVSSHNEKGVARSPPRWPSVDWWPPHDFENIMGNFQAYRFFQTYFRAFLTFSLALKQVQQAHNLEKLEMHTGILTRHPKSEDGVLTTKLSHEA</sequence>